<keyword evidence="2" id="KW-1185">Reference proteome</keyword>
<evidence type="ECO:0008006" key="3">
    <source>
        <dbReference type="Google" id="ProtNLM"/>
    </source>
</evidence>
<gene>
    <name evidence="1" type="ORF">HD597_005270</name>
</gene>
<dbReference type="Gene3D" id="2.40.160.210">
    <property type="entry name" value="Acyl-CoA thioesterase, double hotdog domain"/>
    <property type="match status" value="1"/>
</dbReference>
<dbReference type="EMBL" id="JAMZEB010000002">
    <property type="protein sequence ID" value="MCP2358250.1"/>
    <property type="molecule type" value="Genomic_DNA"/>
</dbReference>
<accession>A0A9X2GIC8</accession>
<dbReference type="AlphaFoldDB" id="A0A9X2GIC8"/>
<protein>
    <recommendedName>
        <fullName evidence="3">Thioesterase domain-containing protein</fullName>
    </recommendedName>
</protein>
<dbReference type="Proteomes" id="UP001139648">
    <property type="component" value="Unassembled WGS sequence"/>
</dbReference>
<comment type="caution">
    <text evidence="1">The sequence shown here is derived from an EMBL/GenBank/DDBJ whole genome shotgun (WGS) entry which is preliminary data.</text>
</comment>
<proteinExistence type="predicted"/>
<dbReference type="InterPro" id="IPR042171">
    <property type="entry name" value="Acyl-CoA_hotdog"/>
</dbReference>
<reference evidence="1" key="1">
    <citation type="submission" date="2022-06" db="EMBL/GenBank/DDBJ databases">
        <title>Sequencing the genomes of 1000 actinobacteria strains.</title>
        <authorList>
            <person name="Klenk H.-P."/>
        </authorList>
    </citation>
    <scope>NUCLEOTIDE SEQUENCE</scope>
    <source>
        <strain evidence="1">DSM 46694</strain>
    </source>
</reference>
<name>A0A9X2GIC8_9ACTN</name>
<organism evidence="1 2">
    <name type="scientific">Nonomuraea thailandensis</name>
    <dbReference type="NCBI Taxonomy" id="1188745"/>
    <lineage>
        <taxon>Bacteria</taxon>
        <taxon>Bacillati</taxon>
        <taxon>Actinomycetota</taxon>
        <taxon>Actinomycetes</taxon>
        <taxon>Streptosporangiales</taxon>
        <taxon>Streptosporangiaceae</taxon>
        <taxon>Nonomuraea</taxon>
    </lineage>
</organism>
<evidence type="ECO:0000313" key="1">
    <source>
        <dbReference type="EMBL" id="MCP2358250.1"/>
    </source>
</evidence>
<dbReference type="RefSeq" id="WP_253745338.1">
    <property type="nucleotide sequence ID" value="NZ_BAABKA010000065.1"/>
</dbReference>
<evidence type="ECO:0000313" key="2">
    <source>
        <dbReference type="Proteomes" id="UP001139648"/>
    </source>
</evidence>
<sequence length="61" mass="6610">MGTFQEAMAILRRGDVSETDLRPQWSVGGHVHGGYLLAVMSRMAGEGPIGQHPYPSSASRR</sequence>